<keyword evidence="2" id="KW-1185">Reference proteome</keyword>
<organism evidence="1 2">
    <name type="scientific">Kitasatospora saccharophila</name>
    <dbReference type="NCBI Taxonomy" id="407973"/>
    <lineage>
        <taxon>Bacteria</taxon>
        <taxon>Bacillati</taxon>
        <taxon>Actinomycetota</taxon>
        <taxon>Actinomycetes</taxon>
        <taxon>Kitasatosporales</taxon>
        <taxon>Streptomycetaceae</taxon>
        <taxon>Kitasatospora</taxon>
    </lineage>
</organism>
<evidence type="ECO:0008006" key="3">
    <source>
        <dbReference type="Google" id="ProtNLM"/>
    </source>
</evidence>
<protein>
    <recommendedName>
        <fullName evidence="3">NAD(P)-binding protein</fullName>
    </recommendedName>
</protein>
<gene>
    <name evidence="1" type="ORF">GCM10009759_07150</name>
</gene>
<comment type="caution">
    <text evidence="1">The sequence shown here is derived from an EMBL/GenBank/DDBJ whole genome shotgun (WGS) entry which is preliminary data.</text>
</comment>
<reference evidence="1 2" key="1">
    <citation type="journal article" date="2019" name="Int. J. Syst. Evol. Microbiol.">
        <title>The Global Catalogue of Microorganisms (GCM) 10K type strain sequencing project: providing services to taxonomists for standard genome sequencing and annotation.</title>
        <authorList>
            <consortium name="The Broad Institute Genomics Platform"/>
            <consortium name="The Broad Institute Genome Sequencing Center for Infectious Disease"/>
            <person name="Wu L."/>
            <person name="Ma J."/>
        </authorList>
    </citation>
    <scope>NUCLEOTIDE SEQUENCE [LARGE SCALE GENOMIC DNA]</scope>
    <source>
        <strain evidence="1 2">JCM 14559</strain>
    </source>
</reference>
<dbReference type="EMBL" id="BAAANS010000003">
    <property type="protein sequence ID" value="GAA2086432.1"/>
    <property type="molecule type" value="Genomic_DNA"/>
</dbReference>
<proteinExistence type="predicted"/>
<evidence type="ECO:0000313" key="1">
    <source>
        <dbReference type="EMBL" id="GAA2086432.1"/>
    </source>
</evidence>
<evidence type="ECO:0000313" key="2">
    <source>
        <dbReference type="Proteomes" id="UP001500897"/>
    </source>
</evidence>
<dbReference type="RefSeq" id="WP_344550223.1">
    <property type="nucleotide sequence ID" value="NZ_BAAANS010000003.1"/>
</dbReference>
<accession>A0ABN2WAJ2</accession>
<name>A0ABN2WAJ2_9ACTN</name>
<sequence length="151" mass="15502">MFADGGLPSIGFAGADVALLVPAPDRRAVEGGVPWVLTVRSCFLEEALAGRVGRYVFVSSLSVLADQATVQGEGGGKGTFRAVVRDRDGFDLVDARPGASVLRHLGEPFAGPAPVAPVRHRLLAPPGSPVPRPPSTCGRRPADLAAVDVAG</sequence>
<dbReference type="Proteomes" id="UP001500897">
    <property type="component" value="Unassembled WGS sequence"/>
</dbReference>